<sequence length="126" mass="13985">MERFGPLLVVFFAILLNIIGAVLLKTMASRPDLSLWLLIGGVVLVAAVNILRFLVWGLAHKKYPLSKTYPLSSLFFPMILIVSYFYGEEIRSGQILGGAIVTIGVFWIAWIREVESDVEAGSAEKQ</sequence>
<dbReference type="InterPro" id="IPR037185">
    <property type="entry name" value="EmrE-like"/>
</dbReference>
<reference evidence="2 3" key="1">
    <citation type="submission" date="2019-07" db="EMBL/GenBank/DDBJ databases">
        <title>Genomic Encyclopedia of Type Strains, Phase IV (KMG-IV): sequencing the most valuable type-strain genomes for metagenomic binning, comparative biology and taxonomic classification.</title>
        <authorList>
            <person name="Goeker M."/>
        </authorList>
    </citation>
    <scope>NUCLEOTIDE SEQUENCE [LARGE SCALE GENOMIC DNA]</scope>
    <source>
        <strain evidence="2 3">SS015</strain>
    </source>
</reference>
<feature type="transmembrane region" description="Helical" evidence="1">
    <location>
        <begin position="93"/>
        <end position="111"/>
    </location>
</feature>
<accession>A0A5D3WKU7</accession>
<feature type="transmembrane region" description="Helical" evidence="1">
    <location>
        <begin position="7"/>
        <end position="27"/>
    </location>
</feature>
<organism evidence="2 3">
    <name type="scientific">Geothermobacter ehrlichii</name>
    <dbReference type="NCBI Taxonomy" id="213224"/>
    <lineage>
        <taxon>Bacteria</taxon>
        <taxon>Pseudomonadati</taxon>
        <taxon>Thermodesulfobacteriota</taxon>
        <taxon>Desulfuromonadia</taxon>
        <taxon>Desulfuromonadales</taxon>
        <taxon>Geothermobacteraceae</taxon>
        <taxon>Geothermobacter</taxon>
    </lineage>
</organism>
<keyword evidence="1" id="KW-1133">Transmembrane helix</keyword>
<evidence type="ECO:0000256" key="1">
    <source>
        <dbReference type="SAM" id="Phobius"/>
    </source>
</evidence>
<dbReference type="Proteomes" id="UP000324159">
    <property type="component" value="Unassembled WGS sequence"/>
</dbReference>
<evidence type="ECO:0000313" key="3">
    <source>
        <dbReference type="Proteomes" id="UP000324159"/>
    </source>
</evidence>
<name>A0A5D3WKU7_9BACT</name>
<dbReference type="AlphaFoldDB" id="A0A5D3WKU7"/>
<dbReference type="EMBL" id="VNIB01000004">
    <property type="protein sequence ID" value="TYO99022.1"/>
    <property type="molecule type" value="Genomic_DNA"/>
</dbReference>
<keyword evidence="1" id="KW-0472">Membrane</keyword>
<keyword evidence="3" id="KW-1185">Reference proteome</keyword>
<keyword evidence="1" id="KW-0812">Transmembrane</keyword>
<dbReference type="SUPFAM" id="SSF103481">
    <property type="entry name" value="Multidrug resistance efflux transporter EmrE"/>
    <property type="match status" value="1"/>
</dbReference>
<dbReference type="Gene3D" id="1.10.3730.20">
    <property type="match status" value="1"/>
</dbReference>
<gene>
    <name evidence="2" type="ORF">EDC39_104146</name>
</gene>
<evidence type="ECO:0000313" key="2">
    <source>
        <dbReference type="EMBL" id="TYO99022.1"/>
    </source>
</evidence>
<dbReference type="OrthoDB" id="9813617at2"/>
<feature type="transmembrane region" description="Helical" evidence="1">
    <location>
        <begin position="33"/>
        <end position="56"/>
    </location>
</feature>
<feature type="transmembrane region" description="Helical" evidence="1">
    <location>
        <begin position="68"/>
        <end position="87"/>
    </location>
</feature>
<dbReference type="RefSeq" id="WP_148895486.1">
    <property type="nucleotide sequence ID" value="NZ_VNIB01000004.1"/>
</dbReference>
<protein>
    <submittedName>
        <fullName evidence="2">Small Multidrug Resistance (SMR) protein</fullName>
    </submittedName>
</protein>
<proteinExistence type="predicted"/>
<comment type="caution">
    <text evidence="2">The sequence shown here is derived from an EMBL/GenBank/DDBJ whole genome shotgun (WGS) entry which is preliminary data.</text>
</comment>